<protein>
    <recommendedName>
        <fullName evidence="4">DUF5667 domain-containing protein</fullName>
    </recommendedName>
</protein>
<dbReference type="EMBL" id="PCWO01000039">
    <property type="protein sequence ID" value="PIR04772.1"/>
    <property type="molecule type" value="Genomic_DNA"/>
</dbReference>
<evidence type="ECO:0008006" key="4">
    <source>
        <dbReference type="Google" id="ProtNLM"/>
    </source>
</evidence>
<evidence type="ECO:0000313" key="2">
    <source>
        <dbReference type="EMBL" id="PIR04772.1"/>
    </source>
</evidence>
<reference evidence="2 3" key="1">
    <citation type="submission" date="2017-09" db="EMBL/GenBank/DDBJ databases">
        <title>Depth-based differentiation of microbial function through sediment-hosted aquifers and enrichment of novel symbionts in the deep terrestrial subsurface.</title>
        <authorList>
            <person name="Probst A.J."/>
            <person name="Ladd B."/>
            <person name="Jarett J.K."/>
            <person name="Geller-Mcgrath D.E."/>
            <person name="Sieber C.M."/>
            <person name="Emerson J.B."/>
            <person name="Anantharaman K."/>
            <person name="Thomas B.C."/>
            <person name="Malmstrom R."/>
            <person name="Stieglmeier M."/>
            <person name="Klingl A."/>
            <person name="Woyke T."/>
            <person name="Ryan C.M."/>
            <person name="Banfield J.F."/>
        </authorList>
    </citation>
    <scope>NUCLEOTIDE SEQUENCE [LARGE SCALE GENOMIC DNA]</scope>
    <source>
        <strain evidence="2">CG11_big_fil_rev_8_21_14_0_20_35_14</strain>
    </source>
</reference>
<gene>
    <name evidence="2" type="ORF">COV57_02645</name>
</gene>
<comment type="caution">
    <text evidence="2">The sequence shown here is derived from an EMBL/GenBank/DDBJ whole genome shotgun (WGS) entry which is preliminary data.</text>
</comment>
<accession>A0A2H0N791</accession>
<name>A0A2H0N791_9BACT</name>
<keyword evidence="1" id="KW-0732">Signal</keyword>
<dbReference type="Proteomes" id="UP000229893">
    <property type="component" value="Unassembled WGS sequence"/>
</dbReference>
<evidence type="ECO:0000256" key="1">
    <source>
        <dbReference type="SAM" id="SignalP"/>
    </source>
</evidence>
<feature type="chain" id="PRO_5013970755" description="DUF5667 domain-containing protein" evidence="1">
    <location>
        <begin position="33"/>
        <end position="299"/>
    </location>
</feature>
<sequence>MVVTEQLTRREIMKTKTLATLSLLLIASNVFALECSDDSLDTMESKLGKIENTFDKFDKNSKSQHSSALAVLEVLNAGNDGEALCSSLRTWNSKKKATDKSHLAFSEEIQSFEKDYYSRSSSRAYTRRSNDTEDSETVITSAISKCNGSSPSFSESEARALGSYFSDEVMSTREDQIDSGNKSIDKKVSDYNKFGKLCKKLAKQEQERAVASTVPQGGVAGGVCMNGVCQNTNGYGSSSSDLLAQIAMMNQMGQQWGASPMMQNPYYMSNMGRMYNPYQYMMPTSPFMSPNPYGFSTVK</sequence>
<dbReference type="AlphaFoldDB" id="A0A2H0N791"/>
<proteinExistence type="predicted"/>
<feature type="signal peptide" evidence="1">
    <location>
        <begin position="1"/>
        <end position="32"/>
    </location>
</feature>
<evidence type="ECO:0000313" key="3">
    <source>
        <dbReference type="Proteomes" id="UP000229893"/>
    </source>
</evidence>
<organism evidence="2 3">
    <name type="scientific">Candidatus Liptonbacteria bacterium CG11_big_fil_rev_8_21_14_0_20_35_14</name>
    <dbReference type="NCBI Taxonomy" id="1974634"/>
    <lineage>
        <taxon>Bacteria</taxon>
        <taxon>Candidatus Liptoniibacteriota</taxon>
    </lineage>
</organism>